<comment type="subcellular location">
    <subcellularLocation>
        <location evidence="1">Membrane</location>
        <topology evidence="1">Multi-pass membrane protein</topology>
    </subcellularLocation>
</comment>
<feature type="transmembrane region" description="Helical" evidence="7">
    <location>
        <begin position="560"/>
        <end position="583"/>
    </location>
</feature>
<sequence>MASVSALSSRQTSRSRPLSLGQQLLLTAALLGTESTIVFEQIYNYLSLQYFGVPTSLMSVNGIIGGLSAIIIIPLAGVFIDRSSSAKIRKIIVVLFGLGIMVTGYIVFITASVLKLLQQPLTGNHFNSSFLKVGGNTTFSTLSNGSGPGDVTPTSRNGTPTENVPDSLSASAILGIIGFTVIDTGYDVGNSMIRAYVLDHTPRDQHTTLLIKSTLMAAVAGTVMSFLGILDLPNILGDLFSVDGTATTFTLLVCLLCVVSVCCYSCTLLTGVSIARRANSNKSVSYKPTQQSTAGRAPSKIISRYSADSSETKPLMEDFEKADRRTGYLATSFVTSGDASERLGTSADGSRNVFEARNRVAPKTSNCIISDPAVVIHYKEDVPSCGPRQHRGPSPPVGRVCEPEPPFFSKRLVVLISATCFSISAMISFIMFIPNAVTLGICKGDPMASLGTAENESYKRGLRASSVGSFIFYCSYFLTCLVNNKIFQVIGERLHFLLCHVMLIATTTTLILLQDLHVYYVAMATFGPFRTCIFTLPFVLANNYTRTENSDPKKSRVGRVMALIGAILPANYIIVSSVMSPLIDLTGNVWLPLYWTCAGNVISILLFSVLFCV</sequence>
<feature type="transmembrane region" description="Helical" evidence="7">
    <location>
        <begin position="209"/>
        <end position="229"/>
    </location>
</feature>
<accession>A0AAV2HQY6</accession>
<feature type="transmembrane region" description="Helical" evidence="7">
    <location>
        <begin position="589"/>
        <end position="612"/>
    </location>
</feature>
<evidence type="ECO:0000256" key="2">
    <source>
        <dbReference type="ARBA" id="ARBA00022448"/>
    </source>
</evidence>
<gene>
    <name evidence="8" type="ORF">GSLYS_00010425001</name>
</gene>
<feature type="region of interest" description="Disordered" evidence="6">
    <location>
        <begin position="141"/>
        <end position="164"/>
    </location>
</feature>
<feature type="transmembrane region" description="Helical" evidence="7">
    <location>
        <begin position="59"/>
        <end position="80"/>
    </location>
</feature>
<protein>
    <submittedName>
        <fullName evidence="8">Uncharacterized protein</fullName>
    </submittedName>
</protein>
<feature type="transmembrane region" description="Helical" evidence="7">
    <location>
        <begin position="412"/>
        <end position="441"/>
    </location>
</feature>
<keyword evidence="4 7" id="KW-1133">Transmembrane helix</keyword>
<keyword evidence="3 7" id="KW-0812">Transmembrane</keyword>
<comment type="caution">
    <text evidence="8">The sequence shown here is derived from an EMBL/GenBank/DDBJ whole genome shotgun (WGS) entry which is preliminary data.</text>
</comment>
<evidence type="ECO:0000256" key="4">
    <source>
        <dbReference type="ARBA" id="ARBA00022989"/>
    </source>
</evidence>
<feature type="compositionally biased region" description="Polar residues" evidence="6">
    <location>
        <begin position="152"/>
        <end position="164"/>
    </location>
</feature>
<keyword evidence="9" id="KW-1185">Reference proteome</keyword>
<keyword evidence="2" id="KW-0813">Transport</keyword>
<feature type="transmembrane region" description="Helical" evidence="7">
    <location>
        <begin position="168"/>
        <end position="188"/>
    </location>
</feature>
<keyword evidence="5 7" id="KW-0472">Membrane</keyword>
<dbReference type="PANTHER" id="PTHR19432:SF35">
    <property type="entry name" value="SOLUTE CARRIER FAMILY 45 MEMBER 3 ISOFORM X1"/>
    <property type="match status" value="1"/>
</dbReference>
<reference evidence="8 9" key="1">
    <citation type="submission" date="2024-04" db="EMBL/GenBank/DDBJ databases">
        <authorList>
            <consortium name="Genoscope - CEA"/>
            <person name="William W."/>
        </authorList>
    </citation>
    <scope>NUCLEOTIDE SEQUENCE [LARGE SCALE GENOMIC DNA]</scope>
</reference>
<feature type="transmembrane region" description="Helical" evidence="7">
    <location>
        <begin position="519"/>
        <end position="540"/>
    </location>
</feature>
<dbReference type="Proteomes" id="UP001497497">
    <property type="component" value="Unassembled WGS sequence"/>
</dbReference>
<dbReference type="GO" id="GO:0008506">
    <property type="term" value="F:sucrose:proton symporter activity"/>
    <property type="evidence" value="ECO:0007669"/>
    <property type="project" value="TreeGrafter"/>
</dbReference>
<dbReference type="PANTHER" id="PTHR19432">
    <property type="entry name" value="SUGAR TRANSPORTER"/>
    <property type="match status" value="1"/>
</dbReference>
<name>A0AAV2HQY6_LYMST</name>
<feature type="transmembrane region" description="Helical" evidence="7">
    <location>
        <begin position="92"/>
        <end position="114"/>
    </location>
</feature>
<dbReference type="InterPro" id="IPR036259">
    <property type="entry name" value="MFS_trans_sf"/>
</dbReference>
<feature type="transmembrane region" description="Helical" evidence="7">
    <location>
        <begin position="494"/>
        <end position="513"/>
    </location>
</feature>
<feature type="transmembrane region" description="Helical" evidence="7">
    <location>
        <begin position="461"/>
        <end position="482"/>
    </location>
</feature>
<evidence type="ECO:0000313" key="8">
    <source>
        <dbReference type="EMBL" id="CAL1536512.1"/>
    </source>
</evidence>
<dbReference type="SUPFAM" id="SSF103473">
    <property type="entry name" value="MFS general substrate transporter"/>
    <property type="match status" value="1"/>
</dbReference>
<evidence type="ECO:0000256" key="6">
    <source>
        <dbReference type="SAM" id="MobiDB-lite"/>
    </source>
</evidence>
<evidence type="ECO:0000256" key="7">
    <source>
        <dbReference type="SAM" id="Phobius"/>
    </source>
</evidence>
<dbReference type="GO" id="GO:0016020">
    <property type="term" value="C:membrane"/>
    <property type="evidence" value="ECO:0007669"/>
    <property type="project" value="UniProtKB-SubCell"/>
</dbReference>
<dbReference type="AlphaFoldDB" id="A0AAV2HQY6"/>
<feature type="transmembrane region" description="Helical" evidence="7">
    <location>
        <begin position="249"/>
        <end position="272"/>
    </location>
</feature>
<organism evidence="8 9">
    <name type="scientific">Lymnaea stagnalis</name>
    <name type="common">Great pond snail</name>
    <name type="synonym">Helix stagnalis</name>
    <dbReference type="NCBI Taxonomy" id="6523"/>
    <lineage>
        <taxon>Eukaryota</taxon>
        <taxon>Metazoa</taxon>
        <taxon>Spiralia</taxon>
        <taxon>Lophotrochozoa</taxon>
        <taxon>Mollusca</taxon>
        <taxon>Gastropoda</taxon>
        <taxon>Heterobranchia</taxon>
        <taxon>Euthyneura</taxon>
        <taxon>Panpulmonata</taxon>
        <taxon>Hygrophila</taxon>
        <taxon>Lymnaeoidea</taxon>
        <taxon>Lymnaeidae</taxon>
        <taxon>Lymnaea</taxon>
    </lineage>
</organism>
<evidence type="ECO:0000256" key="1">
    <source>
        <dbReference type="ARBA" id="ARBA00004141"/>
    </source>
</evidence>
<dbReference type="EMBL" id="CAXITT010000232">
    <property type="protein sequence ID" value="CAL1536512.1"/>
    <property type="molecule type" value="Genomic_DNA"/>
</dbReference>
<evidence type="ECO:0000313" key="9">
    <source>
        <dbReference type="Proteomes" id="UP001497497"/>
    </source>
</evidence>
<evidence type="ECO:0000256" key="3">
    <source>
        <dbReference type="ARBA" id="ARBA00022692"/>
    </source>
</evidence>
<evidence type="ECO:0000256" key="5">
    <source>
        <dbReference type="ARBA" id="ARBA00023136"/>
    </source>
</evidence>
<proteinExistence type="predicted"/>